<proteinExistence type="predicted"/>
<organism evidence="1">
    <name type="scientific">Lepeophtheirus salmonis</name>
    <name type="common">Salmon louse</name>
    <name type="synonym">Caligus salmonis</name>
    <dbReference type="NCBI Taxonomy" id="72036"/>
    <lineage>
        <taxon>Eukaryota</taxon>
        <taxon>Metazoa</taxon>
        <taxon>Ecdysozoa</taxon>
        <taxon>Arthropoda</taxon>
        <taxon>Crustacea</taxon>
        <taxon>Multicrustacea</taxon>
        <taxon>Hexanauplia</taxon>
        <taxon>Copepoda</taxon>
        <taxon>Siphonostomatoida</taxon>
        <taxon>Caligidae</taxon>
        <taxon>Lepeophtheirus</taxon>
    </lineage>
</organism>
<protein>
    <submittedName>
        <fullName evidence="1">Uncharacterized protein</fullName>
    </submittedName>
</protein>
<accession>A0A0K2UP79</accession>
<feature type="non-terminal residue" evidence="1">
    <location>
        <position position="36"/>
    </location>
</feature>
<dbReference type="EMBL" id="HACA01022713">
    <property type="protein sequence ID" value="CDW40074.1"/>
    <property type="molecule type" value="Transcribed_RNA"/>
</dbReference>
<reference evidence="1" key="1">
    <citation type="submission" date="2014-05" db="EMBL/GenBank/DDBJ databases">
        <authorList>
            <person name="Chronopoulou M."/>
        </authorList>
    </citation>
    <scope>NUCLEOTIDE SEQUENCE</scope>
    <source>
        <tissue evidence="1">Whole organism</tissue>
    </source>
</reference>
<sequence length="36" mass="4257">MHSLSPLTHYLVSYVPIPRIPPYLPNNNNRHMQQNN</sequence>
<dbReference type="AlphaFoldDB" id="A0A0K2UP79"/>
<name>A0A0K2UP79_LEPSM</name>
<evidence type="ECO:0000313" key="1">
    <source>
        <dbReference type="EMBL" id="CDW40074.1"/>
    </source>
</evidence>